<evidence type="ECO:0000313" key="1">
    <source>
        <dbReference type="EMBL" id="SFU50400.1"/>
    </source>
</evidence>
<keyword evidence="2" id="KW-1185">Reference proteome</keyword>
<dbReference type="Proteomes" id="UP000198817">
    <property type="component" value="Unassembled WGS sequence"/>
</dbReference>
<dbReference type="AlphaFoldDB" id="A0A1I7GPM6"/>
<dbReference type="EMBL" id="FPBT01000008">
    <property type="protein sequence ID" value="SFU50400.1"/>
    <property type="molecule type" value="Genomic_DNA"/>
</dbReference>
<name>A0A1I7GPM6_9FIRM</name>
<gene>
    <name evidence="1" type="ORF">SAMN05216508_10852</name>
</gene>
<reference evidence="1 2" key="1">
    <citation type="submission" date="2016-10" db="EMBL/GenBank/DDBJ databases">
        <authorList>
            <person name="de Groot N.N."/>
        </authorList>
    </citation>
    <scope>NUCLEOTIDE SEQUENCE [LARGE SCALE GENOMIC DNA]</scope>
    <source>
        <strain evidence="1 2">KHGC13</strain>
    </source>
</reference>
<dbReference type="RefSeq" id="WP_242935075.1">
    <property type="nucleotide sequence ID" value="NZ_FOWF01000008.1"/>
</dbReference>
<accession>A0A1I7GPM6</accession>
<dbReference type="STRING" id="155865.SAMN05216515_10817"/>
<sequence>MTGMDRNDGAWKYSDILYVRHPEPSRPRMSREKRAAQFAPFAALTGYEEAVRETARETEAAPSLDEDRREELDRILHRILAQPDRKVTIVRFQPDEWKEGGAYAENRGRLRRLDPQNRTLELEDGTVIPLEDVVEIRPGTDGSNY</sequence>
<organism evidence="1 2">
    <name type="scientific">Eubacterium pyruvativorans</name>
    <dbReference type="NCBI Taxonomy" id="155865"/>
    <lineage>
        <taxon>Bacteria</taxon>
        <taxon>Bacillati</taxon>
        <taxon>Bacillota</taxon>
        <taxon>Clostridia</taxon>
        <taxon>Eubacteriales</taxon>
        <taxon>Eubacteriaceae</taxon>
        <taxon>Eubacterium</taxon>
    </lineage>
</organism>
<evidence type="ECO:0000313" key="2">
    <source>
        <dbReference type="Proteomes" id="UP000198817"/>
    </source>
</evidence>
<protein>
    <recommendedName>
        <fullName evidence="3">YolD-like protein</fullName>
    </recommendedName>
</protein>
<proteinExistence type="predicted"/>
<evidence type="ECO:0008006" key="3">
    <source>
        <dbReference type="Google" id="ProtNLM"/>
    </source>
</evidence>